<proteinExistence type="predicted"/>
<dbReference type="Proteomes" id="UP001642484">
    <property type="component" value="Unassembled WGS sequence"/>
</dbReference>
<dbReference type="EMBL" id="CAXAMN010028584">
    <property type="protein sequence ID" value="CAK9117103.1"/>
    <property type="molecule type" value="Genomic_DNA"/>
</dbReference>
<sequence>MGCSHSCVSQLVMRKDEGHTFCRLQVGERSEAECAAPVVRRVYNSWKHEVDATDLELMEAGQSLPVNQWVHTCMEQEMSKSLSDYLQDPSKLENAIATRRLKYEELLTNADVANSQATTATNSEVVCQAITDSDQSSKTADLLLQLKKGHSLVVAL</sequence>
<evidence type="ECO:0000313" key="2">
    <source>
        <dbReference type="Proteomes" id="UP001642484"/>
    </source>
</evidence>
<organism evidence="1 2">
    <name type="scientific">Durusdinium trenchii</name>
    <dbReference type="NCBI Taxonomy" id="1381693"/>
    <lineage>
        <taxon>Eukaryota</taxon>
        <taxon>Sar</taxon>
        <taxon>Alveolata</taxon>
        <taxon>Dinophyceae</taxon>
        <taxon>Suessiales</taxon>
        <taxon>Symbiodiniaceae</taxon>
        <taxon>Durusdinium</taxon>
    </lineage>
</organism>
<reference evidence="1 2" key="1">
    <citation type="submission" date="2024-02" db="EMBL/GenBank/DDBJ databases">
        <authorList>
            <person name="Chen Y."/>
            <person name="Shah S."/>
            <person name="Dougan E. K."/>
            <person name="Thang M."/>
            <person name="Chan C."/>
        </authorList>
    </citation>
    <scope>NUCLEOTIDE SEQUENCE [LARGE SCALE GENOMIC DNA]</scope>
</reference>
<evidence type="ECO:0000313" key="1">
    <source>
        <dbReference type="EMBL" id="CAK9117103.1"/>
    </source>
</evidence>
<comment type="caution">
    <text evidence="1">The sequence shown here is derived from an EMBL/GenBank/DDBJ whole genome shotgun (WGS) entry which is preliminary data.</text>
</comment>
<accession>A0ABP0SXF8</accession>
<gene>
    <name evidence="1" type="ORF">CCMP2556_LOCUS54522</name>
</gene>
<protein>
    <submittedName>
        <fullName evidence="1">Uncharacterized protein</fullName>
    </submittedName>
</protein>
<name>A0ABP0SXF8_9DINO</name>
<keyword evidence="2" id="KW-1185">Reference proteome</keyword>